<organism evidence="6 7">
    <name type="scientific">Flavobacterium johnsoniae</name>
    <name type="common">Cytophaga johnsonae</name>
    <dbReference type="NCBI Taxonomy" id="986"/>
    <lineage>
        <taxon>Bacteria</taxon>
        <taxon>Pseudomonadati</taxon>
        <taxon>Bacteroidota</taxon>
        <taxon>Flavobacteriia</taxon>
        <taxon>Flavobacteriales</taxon>
        <taxon>Flavobacteriaceae</taxon>
        <taxon>Flavobacterium</taxon>
    </lineage>
</organism>
<evidence type="ECO:0000313" key="6">
    <source>
        <dbReference type="EMBL" id="OIV42854.1"/>
    </source>
</evidence>
<keyword evidence="3" id="KW-0133">Cell shape</keyword>
<dbReference type="InterPro" id="IPR055342">
    <property type="entry name" value="MreC_beta-barrel_core"/>
</dbReference>
<dbReference type="OrthoDB" id="9811827at2"/>
<dbReference type="NCBIfam" id="NF010532">
    <property type="entry name" value="PRK13922.9-3"/>
    <property type="match status" value="1"/>
</dbReference>
<dbReference type="InterPro" id="IPR042177">
    <property type="entry name" value="Cell/Rod_1"/>
</dbReference>
<comment type="similarity">
    <text evidence="1">Belongs to the MreC family.</text>
</comment>
<comment type="caution">
    <text evidence="6">The sequence shown here is derived from an EMBL/GenBank/DDBJ whole genome shotgun (WGS) entry which is preliminary data.</text>
</comment>
<dbReference type="PANTHER" id="PTHR34138:SF1">
    <property type="entry name" value="CELL SHAPE-DETERMINING PROTEIN MREC"/>
    <property type="match status" value="1"/>
</dbReference>
<accession>A0A1J7BW07</accession>
<dbReference type="Gene3D" id="2.40.10.350">
    <property type="entry name" value="Rod shape-determining protein MreC, domain 2"/>
    <property type="match status" value="1"/>
</dbReference>
<dbReference type="Pfam" id="PF04085">
    <property type="entry name" value="MreC"/>
    <property type="match status" value="1"/>
</dbReference>
<gene>
    <name evidence="6" type="ORF">BKM63_08280</name>
</gene>
<dbReference type="GO" id="GO:0008360">
    <property type="term" value="P:regulation of cell shape"/>
    <property type="evidence" value="ECO:0007669"/>
    <property type="project" value="UniProtKB-KW"/>
</dbReference>
<evidence type="ECO:0000256" key="3">
    <source>
        <dbReference type="ARBA" id="ARBA00022960"/>
    </source>
</evidence>
<dbReference type="Gene3D" id="2.40.10.340">
    <property type="entry name" value="Rod shape-determining protein MreC, domain 1"/>
    <property type="match status" value="1"/>
</dbReference>
<dbReference type="RefSeq" id="WP_071636136.1">
    <property type="nucleotide sequence ID" value="NZ_MLFK01000005.1"/>
</dbReference>
<evidence type="ECO:0000256" key="4">
    <source>
        <dbReference type="ARBA" id="ARBA00032089"/>
    </source>
</evidence>
<proteinExistence type="inferred from homology"/>
<dbReference type="InterPro" id="IPR007221">
    <property type="entry name" value="MreC"/>
</dbReference>
<evidence type="ECO:0000313" key="7">
    <source>
        <dbReference type="Proteomes" id="UP000182826"/>
    </source>
</evidence>
<dbReference type="AlphaFoldDB" id="A0A1J7BW07"/>
<sequence>MQQIFNFIIRNSNRLLFLLLLGISLTLTIQSHSYHRSRVISSANFLSGGVYERINRVNEYLNLRTENDELVLENARLKSLLFNKEDTTKAPLPDSIKGVKPADIIVSKVIHNSYNTHENFITLNSGKNEGVKPDMGVINSLGIIGVVDNTSPRYSTVVSILNMKSQINAKLKKTNHFGSLTWDGKSTGFVQLEDVPRLASVRKGDTIVTGGQSVIFPEGINIGTVENIYKKENSSFYVIRVKLFNDMTNLGHVYIIKSKDREELINLEKKSKEKDE</sequence>
<evidence type="ECO:0000256" key="2">
    <source>
        <dbReference type="ARBA" id="ARBA00013855"/>
    </source>
</evidence>
<dbReference type="GO" id="GO:0005886">
    <property type="term" value="C:plasma membrane"/>
    <property type="evidence" value="ECO:0007669"/>
    <property type="project" value="TreeGrafter"/>
</dbReference>
<dbReference type="EMBL" id="MLFK01000005">
    <property type="protein sequence ID" value="OIV42854.1"/>
    <property type="molecule type" value="Genomic_DNA"/>
</dbReference>
<reference evidence="6 7" key="1">
    <citation type="submission" date="2016-10" db="EMBL/GenBank/DDBJ databases">
        <title>Draft Genome Sequence of Rhizobacteria Flavobacterium johnsoniae CI04.</title>
        <authorList>
            <person name="Bravo J.I."/>
            <person name="Lozano G.L."/>
            <person name="Handelsman J."/>
        </authorList>
    </citation>
    <scope>NUCLEOTIDE SEQUENCE [LARGE SCALE GENOMIC DNA]</scope>
    <source>
        <strain evidence="6 7">CI04</strain>
    </source>
</reference>
<dbReference type="InterPro" id="IPR042175">
    <property type="entry name" value="Cell/Rod_MreC_2"/>
</dbReference>
<keyword evidence="7" id="KW-1185">Reference proteome</keyword>
<feature type="domain" description="Rod shape-determining protein MreC beta-barrel core" evidence="5">
    <location>
        <begin position="109"/>
        <end position="257"/>
    </location>
</feature>
<protein>
    <recommendedName>
        <fullName evidence="2">Cell shape-determining protein MreC</fullName>
    </recommendedName>
    <alternativeName>
        <fullName evidence="4">Cell shape protein MreC</fullName>
    </alternativeName>
</protein>
<dbReference type="Proteomes" id="UP000182826">
    <property type="component" value="Unassembled WGS sequence"/>
</dbReference>
<evidence type="ECO:0000256" key="1">
    <source>
        <dbReference type="ARBA" id="ARBA00009369"/>
    </source>
</evidence>
<evidence type="ECO:0000259" key="5">
    <source>
        <dbReference type="Pfam" id="PF04085"/>
    </source>
</evidence>
<name>A0A1J7BW07_FLAJO</name>
<dbReference type="PANTHER" id="PTHR34138">
    <property type="entry name" value="CELL SHAPE-DETERMINING PROTEIN MREC"/>
    <property type="match status" value="1"/>
</dbReference>